<keyword evidence="1" id="KW-0175">Coiled coil</keyword>
<feature type="region of interest" description="Disordered" evidence="2">
    <location>
        <begin position="250"/>
        <end position="272"/>
    </location>
</feature>
<comment type="caution">
    <text evidence="3">The sequence shown here is derived from an EMBL/GenBank/DDBJ whole genome shotgun (WGS) entry which is preliminary data.</text>
</comment>
<dbReference type="OrthoDB" id="1164344at2759"/>
<keyword evidence="4" id="KW-1185">Reference proteome</keyword>
<feature type="region of interest" description="Disordered" evidence="2">
    <location>
        <begin position="216"/>
        <end position="237"/>
    </location>
</feature>
<protein>
    <submittedName>
        <fullName evidence="3">Uncharacterized protein</fullName>
    </submittedName>
</protein>
<dbReference type="Proteomes" id="UP000250321">
    <property type="component" value="Unassembled WGS sequence"/>
</dbReference>
<organism evidence="3 4">
    <name type="scientific">Prunus yedoensis var. nudiflora</name>
    <dbReference type="NCBI Taxonomy" id="2094558"/>
    <lineage>
        <taxon>Eukaryota</taxon>
        <taxon>Viridiplantae</taxon>
        <taxon>Streptophyta</taxon>
        <taxon>Embryophyta</taxon>
        <taxon>Tracheophyta</taxon>
        <taxon>Spermatophyta</taxon>
        <taxon>Magnoliopsida</taxon>
        <taxon>eudicotyledons</taxon>
        <taxon>Gunneridae</taxon>
        <taxon>Pentapetalae</taxon>
        <taxon>rosids</taxon>
        <taxon>fabids</taxon>
        <taxon>Rosales</taxon>
        <taxon>Rosaceae</taxon>
        <taxon>Amygdaloideae</taxon>
        <taxon>Amygdaleae</taxon>
        <taxon>Prunus</taxon>
    </lineage>
</organism>
<accession>A0A314Z0Z7</accession>
<evidence type="ECO:0000313" key="3">
    <source>
        <dbReference type="EMBL" id="PQQ12549.1"/>
    </source>
</evidence>
<dbReference type="EMBL" id="PJQY01000346">
    <property type="protein sequence ID" value="PQQ12549.1"/>
    <property type="molecule type" value="Genomic_DNA"/>
</dbReference>
<evidence type="ECO:0000256" key="2">
    <source>
        <dbReference type="SAM" id="MobiDB-lite"/>
    </source>
</evidence>
<evidence type="ECO:0000313" key="4">
    <source>
        <dbReference type="Proteomes" id="UP000250321"/>
    </source>
</evidence>
<gene>
    <name evidence="3" type="ORF">Pyn_17711</name>
</gene>
<sequence length="715" mass="79772">MAWDLWSSPYDSWDLWDSPDRQVAPGSTYGAESGWECDFYFGCGRDLIEEDAINEKCCIQVLKILITKADTEIDELEKDLVALRSELAWAEHEEWSEICGSALREKIAWLDISTRYLRSKDENNNDVQLLMHREPADNIHDILKALLRKYFPVKDEQTPEVIALNSSSDSSLHATGLLDGHKDLNKSDSHGVVKEERGEIGITKGERCTSTTLKFQEEKTNDPKTIKPANTNIMDSSPDSLRLAADYYDKKKTSSNSNSKSTQQWEAKGQGLTCEENKTSTMMFNNEKPANTNIMYSSPDSLRLAAGYCDKKKTTYSESTMHWQPRGQGLAPDEKKMIQNASMFHKEKSVQNLEVEHATIKDSSTSISCPDENDKLNFVYLESINEKVDEYSSIPMADITGSLSRPDGFGRDFGKTVEHIAMKNSSTSVICLDEKIKLKISDSVIMNEVVEEHASMPVADNIGPSFRPDGPGTDVKLVELVTEETSSTSVSCPDEKNKLKNSDSKIMSEKVGEHTSIPMVNIVGSSRPDKRGTDVDRTVEPADGVVKYFSSDSLKYAKGWSNEMKNSCMPRLIEKGYEEGGKTTHQKIEKEPANTLVKYMSPNSWRQSAGINKRTECSESRLCASRHGKNEKSDVEQKLIDFVPKTARKVGIKESKVILANKTVCSNTCLKAAGDVSNNLQIVKFQEGGLTDLGHFALPSKDQMGKDSTKPKLMM</sequence>
<feature type="compositionally biased region" description="Polar residues" evidence="2">
    <location>
        <begin position="228"/>
        <end position="237"/>
    </location>
</feature>
<reference evidence="3 4" key="1">
    <citation type="submission" date="2018-02" db="EMBL/GenBank/DDBJ databases">
        <title>Draft genome of wild Prunus yedoensis var. nudiflora.</title>
        <authorList>
            <person name="Baek S."/>
            <person name="Kim J.-H."/>
            <person name="Choi K."/>
            <person name="Kim G.-B."/>
            <person name="Cho A."/>
            <person name="Jang H."/>
            <person name="Shin C.-H."/>
            <person name="Yu H.-J."/>
            <person name="Mun J.-H."/>
        </authorList>
    </citation>
    <scope>NUCLEOTIDE SEQUENCE [LARGE SCALE GENOMIC DNA]</scope>
    <source>
        <strain evidence="4">cv. Jeju island</strain>
        <tissue evidence="3">Leaf</tissue>
    </source>
</reference>
<name>A0A314Z0Z7_PRUYE</name>
<feature type="coiled-coil region" evidence="1">
    <location>
        <begin position="59"/>
        <end position="93"/>
    </location>
</feature>
<evidence type="ECO:0000256" key="1">
    <source>
        <dbReference type="SAM" id="Coils"/>
    </source>
</evidence>
<proteinExistence type="predicted"/>
<dbReference type="AlphaFoldDB" id="A0A314Z0Z7"/>
<feature type="compositionally biased region" description="Basic and acidic residues" evidence="2">
    <location>
        <begin position="216"/>
        <end position="225"/>
    </location>
</feature>